<name>A0AAE5TJM7_AVIPA</name>
<dbReference type="Proteomes" id="UP000247594">
    <property type="component" value="Unassembled WGS sequence"/>
</dbReference>
<evidence type="ECO:0000313" key="3">
    <source>
        <dbReference type="Proteomes" id="UP000247594"/>
    </source>
</evidence>
<dbReference type="Proteomes" id="UP001347884">
    <property type="component" value="Unassembled WGS sequence"/>
</dbReference>
<keyword evidence="4" id="KW-1185">Reference proteome</keyword>
<sequence length="63" mass="7480">MKIVEKKQNQVLIMLNRKEVHLITSSLGEISNILDIEDCETRTGYSLEEFENLFYEFNILDDR</sequence>
<gene>
    <name evidence="2" type="ORF">DM482_03825</name>
    <name evidence="1" type="ORF">M5S13_03570</name>
</gene>
<proteinExistence type="predicted"/>
<dbReference type="EMBL" id="JAMDKF010000006">
    <property type="protein sequence ID" value="MEE6040974.1"/>
    <property type="molecule type" value="Genomic_DNA"/>
</dbReference>
<evidence type="ECO:0000313" key="1">
    <source>
        <dbReference type="EMBL" id="MEE6040974.1"/>
    </source>
</evidence>
<organism evidence="2 3">
    <name type="scientific">Avibacterium paragallinarum</name>
    <name type="common">Haemophilus gallinarum</name>
    <dbReference type="NCBI Taxonomy" id="728"/>
    <lineage>
        <taxon>Bacteria</taxon>
        <taxon>Pseudomonadati</taxon>
        <taxon>Pseudomonadota</taxon>
        <taxon>Gammaproteobacteria</taxon>
        <taxon>Pasteurellales</taxon>
        <taxon>Pasteurellaceae</taxon>
        <taxon>Avibacterium</taxon>
    </lineage>
</organism>
<evidence type="ECO:0000313" key="2">
    <source>
        <dbReference type="EMBL" id="PXZ39871.1"/>
    </source>
</evidence>
<accession>A0AAE5TJM7</accession>
<evidence type="ECO:0000313" key="4">
    <source>
        <dbReference type="Proteomes" id="UP001347884"/>
    </source>
</evidence>
<dbReference type="AlphaFoldDB" id="A0AAE5TJM7"/>
<reference evidence="1 4" key="2">
    <citation type="journal article" date="2022" name="Front. Microbiol.">
        <title>Commensal bacteria contribute to the growth of multidrug-resistant Avibacterium paragallinarum in chickens.</title>
        <authorList>
            <person name="Zhu J."/>
            <person name="Chen Y."/>
            <person name="Wu Y."/>
            <person name="Wang Y."/>
            <person name="Zhu K."/>
        </authorList>
    </citation>
    <scope>NUCLEOTIDE SEQUENCE [LARGE SCALE GENOMIC DNA]</scope>
    <source>
        <strain evidence="1 4">AV25</strain>
    </source>
</reference>
<dbReference type="EMBL" id="QJPJ01000004">
    <property type="protein sequence ID" value="PXZ39871.1"/>
    <property type="molecule type" value="Genomic_DNA"/>
</dbReference>
<protein>
    <submittedName>
        <fullName evidence="2">Uncharacterized protein</fullName>
    </submittedName>
</protein>
<dbReference type="RefSeq" id="WP_110479143.1">
    <property type="nucleotide sequence ID" value="NZ_CP081939.1"/>
</dbReference>
<reference evidence="2 3" key="1">
    <citation type="submission" date="2018-06" db="EMBL/GenBank/DDBJ databases">
        <authorList>
            <person name="Teymurazov M."/>
            <person name="Kislichkina A."/>
            <person name="Abaymova A."/>
            <person name="Mukhina T."/>
            <person name="Mayskaya N."/>
            <person name="Svetoch E."/>
            <person name="Bogun A."/>
        </authorList>
    </citation>
    <scope>NUCLEOTIDE SEQUENCE [LARGE SCALE GENOMIC DNA]</scope>
    <source>
        <strain evidence="2 3">SCPM-O-B-8406</strain>
    </source>
</reference>
<comment type="caution">
    <text evidence="2">The sequence shown here is derived from an EMBL/GenBank/DDBJ whole genome shotgun (WGS) entry which is preliminary data.</text>
</comment>
<reference evidence="1" key="3">
    <citation type="submission" date="2022-05" db="EMBL/GenBank/DDBJ databases">
        <authorList>
            <person name="Chen Y."/>
            <person name="Zhu J."/>
            <person name="Zhu K."/>
        </authorList>
    </citation>
    <scope>NUCLEOTIDE SEQUENCE</scope>
    <source>
        <strain evidence="1">AV25</strain>
    </source>
</reference>